<dbReference type="GO" id="GO:0032222">
    <property type="term" value="P:regulation of synaptic transmission, cholinergic"/>
    <property type="evidence" value="ECO:0007669"/>
    <property type="project" value="InterPro"/>
</dbReference>
<organism evidence="9 10">
    <name type="scientific">Bombyx mandarina</name>
    <name type="common">Wild silk moth</name>
    <name type="synonym">Wild silkworm</name>
    <dbReference type="NCBI Taxonomy" id="7092"/>
    <lineage>
        <taxon>Eukaryota</taxon>
        <taxon>Metazoa</taxon>
        <taxon>Ecdysozoa</taxon>
        <taxon>Arthropoda</taxon>
        <taxon>Hexapoda</taxon>
        <taxon>Insecta</taxon>
        <taxon>Pterygota</taxon>
        <taxon>Neoptera</taxon>
        <taxon>Endopterygota</taxon>
        <taxon>Lepidoptera</taxon>
        <taxon>Glossata</taxon>
        <taxon>Ditrysia</taxon>
        <taxon>Bombycoidea</taxon>
        <taxon>Bombycidae</taxon>
        <taxon>Bombycinae</taxon>
        <taxon>Bombyx</taxon>
    </lineage>
</organism>
<evidence type="ECO:0000313" key="10">
    <source>
        <dbReference type="RefSeq" id="XP_028029300.1"/>
    </source>
</evidence>
<keyword evidence="6" id="KW-0472">Membrane</keyword>
<dbReference type="OrthoDB" id="6496929at2759"/>
<keyword evidence="9" id="KW-1185">Reference proteome</keyword>
<dbReference type="AlphaFoldDB" id="A0A6J2JIB4"/>
<gene>
    <name evidence="10" type="primary">LOC114242371</name>
</gene>
<evidence type="ECO:0000313" key="9">
    <source>
        <dbReference type="Proteomes" id="UP000504629"/>
    </source>
</evidence>
<evidence type="ECO:0000256" key="2">
    <source>
        <dbReference type="ARBA" id="ARBA00022622"/>
    </source>
</evidence>
<protein>
    <submittedName>
        <fullName evidence="10">Uncharacterized protein LOC114242371</fullName>
    </submittedName>
</protein>
<name>A0A6J2JIB4_BOMMA</name>
<dbReference type="KEGG" id="bman:114242371"/>
<dbReference type="PANTHER" id="PTHR33562">
    <property type="entry name" value="ATILLA, ISOFORM B-RELATED-RELATED"/>
    <property type="match status" value="1"/>
</dbReference>
<dbReference type="InterPro" id="IPR031424">
    <property type="entry name" value="QVR-like"/>
</dbReference>
<comment type="subcellular location">
    <subcellularLocation>
        <location evidence="1">Membrane</location>
        <topology evidence="1">Lipid-anchor</topology>
        <topology evidence="1">GPI-anchor</topology>
    </subcellularLocation>
</comment>
<dbReference type="GeneID" id="114242371"/>
<dbReference type="RefSeq" id="XP_028029300.1">
    <property type="nucleotide sequence ID" value="XM_028173499.1"/>
</dbReference>
<keyword evidence="7" id="KW-0325">Glycoprotein</keyword>
<accession>A0A6J2JIB4</accession>
<proteinExistence type="predicted"/>
<keyword evidence="3" id="KW-0812">Transmembrane</keyword>
<dbReference type="Pfam" id="PF17064">
    <property type="entry name" value="QVR"/>
    <property type="match status" value="1"/>
</dbReference>
<dbReference type="Proteomes" id="UP000504629">
    <property type="component" value="Unplaced"/>
</dbReference>
<dbReference type="GO" id="GO:0098552">
    <property type="term" value="C:side of membrane"/>
    <property type="evidence" value="ECO:0007669"/>
    <property type="project" value="UniProtKB-KW"/>
</dbReference>
<evidence type="ECO:0000256" key="7">
    <source>
        <dbReference type="ARBA" id="ARBA00023180"/>
    </source>
</evidence>
<keyword evidence="8" id="KW-0449">Lipoprotein</keyword>
<keyword evidence="5" id="KW-1133">Transmembrane helix</keyword>
<keyword evidence="4" id="KW-0732">Signal</keyword>
<evidence type="ECO:0000256" key="8">
    <source>
        <dbReference type="ARBA" id="ARBA00023288"/>
    </source>
</evidence>
<evidence type="ECO:0000256" key="5">
    <source>
        <dbReference type="ARBA" id="ARBA00022989"/>
    </source>
</evidence>
<keyword evidence="2" id="KW-0336">GPI-anchor</keyword>
<reference evidence="10" key="1">
    <citation type="submission" date="2025-08" db="UniProtKB">
        <authorList>
            <consortium name="RefSeq"/>
        </authorList>
    </citation>
    <scope>IDENTIFICATION</scope>
    <source>
        <tissue evidence="10">Silk gland</tissue>
    </source>
</reference>
<evidence type="ECO:0000256" key="1">
    <source>
        <dbReference type="ARBA" id="ARBA00004589"/>
    </source>
</evidence>
<evidence type="ECO:0000256" key="4">
    <source>
        <dbReference type="ARBA" id="ARBA00022729"/>
    </source>
</evidence>
<evidence type="ECO:0000256" key="3">
    <source>
        <dbReference type="ARBA" id="ARBA00022692"/>
    </source>
</evidence>
<sequence>MVPGLETRCGLGGPVVGLAAIIQFKCGTQVVHNMKYFMIVLVFSGLVKFGSTIMCYECNSATNSLCLQTIPPDTLKRNCSIHDKGVIHTMCRKIIQHVDVPLNGKYPESRVIRTCGWDESKFKNVCYHRAGYGGRQEVCSCHTDYCNSAQGHRITKILLSTVLLITSVKICY</sequence>
<dbReference type="GO" id="GO:0030431">
    <property type="term" value="P:sleep"/>
    <property type="evidence" value="ECO:0007669"/>
    <property type="project" value="InterPro"/>
</dbReference>
<dbReference type="PANTHER" id="PTHR33562:SF14">
    <property type="entry name" value="PROTEIN QUIVER"/>
    <property type="match status" value="1"/>
</dbReference>
<dbReference type="InterPro" id="IPR050975">
    <property type="entry name" value="Sleep_regulator"/>
</dbReference>
<evidence type="ECO:0000256" key="6">
    <source>
        <dbReference type="ARBA" id="ARBA00023136"/>
    </source>
</evidence>